<protein>
    <submittedName>
        <fullName evidence="1">Uncharacterized protein</fullName>
    </submittedName>
</protein>
<keyword evidence="2" id="KW-1185">Reference proteome</keyword>
<gene>
    <name evidence="1" type="ORF">RRG08_051587</name>
</gene>
<comment type="caution">
    <text evidence="1">The sequence shown here is derived from an EMBL/GenBank/DDBJ whole genome shotgun (WGS) entry which is preliminary data.</text>
</comment>
<evidence type="ECO:0000313" key="1">
    <source>
        <dbReference type="EMBL" id="KAK3780109.1"/>
    </source>
</evidence>
<evidence type="ECO:0000313" key="2">
    <source>
        <dbReference type="Proteomes" id="UP001283361"/>
    </source>
</evidence>
<dbReference type="AlphaFoldDB" id="A0AAE1A2L7"/>
<accession>A0AAE1A2L7</accession>
<name>A0AAE1A2L7_9GAST</name>
<organism evidence="1 2">
    <name type="scientific">Elysia crispata</name>
    <name type="common">lettuce slug</name>
    <dbReference type="NCBI Taxonomy" id="231223"/>
    <lineage>
        <taxon>Eukaryota</taxon>
        <taxon>Metazoa</taxon>
        <taxon>Spiralia</taxon>
        <taxon>Lophotrochozoa</taxon>
        <taxon>Mollusca</taxon>
        <taxon>Gastropoda</taxon>
        <taxon>Heterobranchia</taxon>
        <taxon>Euthyneura</taxon>
        <taxon>Panpulmonata</taxon>
        <taxon>Sacoglossa</taxon>
        <taxon>Placobranchoidea</taxon>
        <taxon>Plakobranchidae</taxon>
        <taxon>Elysia</taxon>
    </lineage>
</organism>
<reference evidence="1" key="1">
    <citation type="journal article" date="2023" name="G3 (Bethesda)">
        <title>A reference genome for the long-term kleptoplast-retaining sea slug Elysia crispata morphotype clarki.</title>
        <authorList>
            <person name="Eastman K.E."/>
            <person name="Pendleton A.L."/>
            <person name="Shaikh M.A."/>
            <person name="Suttiyut T."/>
            <person name="Ogas R."/>
            <person name="Tomko P."/>
            <person name="Gavelis G."/>
            <person name="Widhalm J.R."/>
            <person name="Wisecaver J.H."/>
        </authorList>
    </citation>
    <scope>NUCLEOTIDE SEQUENCE</scope>
    <source>
        <strain evidence="1">ECLA1</strain>
    </source>
</reference>
<sequence length="127" mass="14581">MILTKLRFVALKFDRNNHKHNGKSRLLLAERIPDYLTRCRLAVADDVFVTMKISVALGVLLSAAAVASASMNVQKCRIEWCLDNKKHKAMVNGKLHCCLDWVHQYMTIETVTLKDGRVIDRCYCRIF</sequence>
<dbReference type="EMBL" id="JAWDGP010002758">
    <property type="protein sequence ID" value="KAK3780109.1"/>
    <property type="molecule type" value="Genomic_DNA"/>
</dbReference>
<proteinExistence type="predicted"/>
<dbReference type="Proteomes" id="UP001283361">
    <property type="component" value="Unassembled WGS sequence"/>
</dbReference>